<dbReference type="InterPro" id="IPR050100">
    <property type="entry name" value="TRAFAC_GTPase_members"/>
</dbReference>
<dbReference type="AlphaFoldDB" id="A0AAV4H2N7"/>
<name>A0AAV4H2N7_9GAST</name>
<keyword evidence="5" id="KW-1185">Reference proteome</keyword>
<organism evidence="4 5">
    <name type="scientific">Elysia marginata</name>
    <dbReference type="NCBI Taxonomy" id="1093978"/>
    <lineage>
        <taxon>Eukaryota</taxon>
        <taxon>Metazoa</taxon>
        <taxon>Spiralia</taxon>
        <taxon>Lophotrochozoa</taxon>
        <taxon>Mollusca</taxon>
        <taxon>Gastropoda</taxon>
        <taxon>Heterobranchia</taxon>
        <taxon>Euthyneura</taxon>
        <taxon>Panpulmonata</taxon>
        <taxon>Sacoglossa</taxon>
        <taxon>Placobranchoidea</taxon>
        <taxon>Plakobranchidae</taxon>
        <taxon>Elysia</taxon>
    </lineage>
</organism>
<dbReference type="Proteomes" id="UP000762676">
    <property type="component" value="Unassembled WGS sequence"/>
</dbReference>
<protein>
    <submittedName>
        <fullName evidence="4">HBS1-like protein</fullName>
    </submittedName>
</protein>
<proteinExistence type="predicted"/>
<dbReference type="GO" id="GO:0005525">
    <property type="term" value="F:GTP binding"/>
    <property type="evidence" value="ECO:0007669"/>
    <property type="project" value="UniProtKB-KW"/>
</dbReference>
<dbReference type="EMBL" id="BMAT01005364">
    <property type="protein sequence ID" value="GFR91794.1"/>
    <property type="molecule type" value="Genomic_DNA"/>
</dbReference>
<reference evidence="4 5" key="1">
    <citation type="journal article" date="2021" name="Elife">
        <title>Chloroplast acquisition without the gene transfer in kleptoplastic sea slugs, Plakobranchus ocellatus.</title>
        <authorList>
            <person name="Maeda T."/>
            <person name="Takahashi S."/>
            <person name="Yoshida T."/>
            <person name="Shimamura S."/>
            <person name="Takaki Y."/>
            <person name="Nagai Y."/>
            <person name="Toyoda A."/>
            <person name="Suzuki Y."/>
            <person name="Arimoto A."/>
            <person name="Ishii H."/>
            <person name="Satoh N."/>
            <person name="Nishiyama T."/>
            <person name="Hasebe M."/>
            <person name="Maruyama T."/>
            <person name="Minagawa J."/>
            <person name="Obokata J."/>
            <person name="Shigenobu S."/>
        </authorList>
    </citation>
    <scope>NUCLEOTIDE SEQUENCE [LARGE SCALE GENOMIC DNA]</scope>
</reference>
<comment type="caution">
    <text evidence="4">The sequence shown here is derived from an EMBL/GenBank/DDBJ whole genome shotgun (WGS) entry which is preliminary data.</text>
</comment>
<evidence type="ECO:0000313" key="5">
    <source>
        <dbReference type="Proteomes" id="UP000762676"/>
    </source>
</evidence>
<dbReference type="InterPro" id="IPR009001">
    <property type="entry name" value="Transl_elong_EF1A/Init_IF2_C"/>
</dbReference>
<dbReference type="Pfam" id="PF22594">
    <property type="entry name" value="GTP-eEF1A_C"/>
    <property type="match status" value="1"/>
</dbReference>
<accession>A0AAV4H2N7</accession>
<keyword evidence="1" id="KW-0547">Nucleotide-binding</keyword>
<gene>
    <name evidence="4" type="ORF">ElyMa_002601200</name>
</gene>
<sequence length="77" mass="8778">MFLKYDLRFYISKLSNRCLVKNSSAVVEIELERSLCLELYTDFKDLGRFMLRSGGHTIAAGLVEEIVQSKMKLNGST</sequence>
<evidence type="ECO:0000256" key="1">
    <source>
        <dbReference type="ARBA" id="ARBA00022741"/>
    </source>
</evidence>
<dbReference type="SUPFAM" id="SSF50465">
    <property type="entry name" value="EF-Tu/eEF-1alpha/eIF2-gamma C-terminal domain"/>
    <property type="match status" value="1"/>
</dbReference>
<dbReference type="InterPro" id="IPR054696">
    <property type="entry name" value="GTP-eEF1A_C"/>
</dbReference>
<dbReference type="Gene3D" id="2.40.30.10">
    <property type="entry name" value="Translation factors"/>
    <property type="match status" value="1"/>
</dbReference>
<keyword evidence="2" id="KW-0342">GTP-binding</keyword>
<feature type="domain" description="GTP-eEF1A C-terminal" evidence="3">
    <location>
        <begin position="13"/>
        <end position="64"/>
    </location>
</feature>
<evidence type="ECO:0000313" key="4">
    <source>
        <dbReference type="EMBL" id="GFR91794.1"/>
    </source>
</evidence>
<dbReference type="PANTHER" id="PTHR23115">
    <property type="entry name" value="TRANSLATION FACTOR"/>
    <property type="match status" value="1"/>
</dbReference>
<evidence type="ECO:0000256" key="2">
    <source>
        <dbReference type="ARBA" id="ARBA00023134"/>
    </source>
</evidence>
<evidence type="ECO:0000259" key="3">
    <source>
        <dbReference type="Pfam" id="PF22594"/>
    </source>
</evidence>